<accession>A0A5N8W424</accession>
<organism evidence="2 3">
    <name type="scientific">Streptomyces phyllanthi</name>
    <dbReference type="NCBI Taxonomy" id="1803180"/>
    <lineage>
        <taxon>Bacteria</taxon>
        <taxon>Bacillati</taxon>
        <taxon>Actinomycetota</taxon>
        <taxon>Actinomycetes</taxon>
        <taxon>Kitasatosporales</taxon>
        <taxon>Streptomycetaceae</taxon>
        <taxon>Streptomyces</taxon>
    </lineage>
</organism>
<comment type="caution">
    <text evidence="2">The sequence shown here is derived from an EMBL/GenBank/DDBJ whole genome shotgun (WGS) entry which is preliminary data.</text>
</comment>
<evidence type="ECO:0000313" key="3">
    <source>
        <dbReference type="Proteomes" id="UP000326979"/>
    </source>
</evidence>
<feature type="transmembrane region" description="Helical" evidence="1">
    <location>
        <begin position="52"/>
        <end position="72"/>
    </location>
</feature>
<dbReference type="OrthoDB" id="4563217at2"/>
<protein>
    <submittedName>
        <fullName evidence="2">Pentapeptide repeat-containing protein</fullName>
    </submittedName>
</protein>
<dbReference type="InterPro" id="IPR051082">
    <property type="entry name" value="Pentapeptide-BTB/POZ_domain"/>
</dbReference>
<dbReference type="Gene3D" id="2.160.20.80">
    <property type="entry name" value="E3 ubiquitin-protein ligase SopA"/>
    <property type="match status" value="1"/>
</dbReference>
<feature type="transmembrane region" description="Helical" evidence="1">
    <location>
        <begin position="12"/>
        <end position="32"/>
    </location>
</feature>
<reference evidence="2 3" key="1">
    <citation type="submission" date="2019-07" db="EMBL/GenBank/DDBJ databases">
        <title>New species of Amycolatopsis and Streptomyces.</title>
        <authorList>
            <person name="Duangmal K."/>
            <person name="Teo W.F.A."/>
            <person name="Lipun K."/>
        </authorList>
    </citation>
    <scope>NUCLEOTIDE SEQUENCE [LARGE SCALE GENOMIC DNA]</scope>
    <source>
        <strain evidence="2 3">TISTR 2346</strain>
    </source>
</reference>
<evidence type="ECO:0000313" key="2">
    <source>
        <dbReference type="EMBL" id="MPY41078.1"/>
    </source>
</evidence>
<dbReference type="SUPFAM" id="SSF141571">
    <property type="entry name" value="Pentapeptide repeat-like"/>
    <property type="match status" value="1"/>
</dbReference>
<name>A0A5N8W424_9ACTN</name>
<dbReference type="EMBL" id="VJZE01000080">
    <property type="protein sequence ID" value="MPY41078.1"/>
    <property type="molecule type" value="Genomic_DNA"/>
</dbReference>
<dbReference type="InterPro" id="IPR001646">
    <property type="entry name" value="5peptide_repeat"/>
</dbReference>
<gene>
    <name evidence="2" type="ORF">FNH04_14520</name>
</gene>
<dbReference type="Pfam" id="PF00805">
    <property type="entry name" value="Pentapeptide"/>
    <property type="match status" value="1"/>
</dbReference>
<keyword evidence="1" id="KW-0812">Transmembrane</keyword>
<keyword evidence="1" id="KW-0472">Membrane</keyword>
<proteinExistence type="predicted"/>
<keyword evidence="3" id="KW-1185">Reference proteome</keyword>
<dbReference type="PANTHER" id="PTHR14136">
    <property type="entry name" value="BTB_POZ DOMAIN-CONTAINING PROTEIN KCTD9"/>
    <property type="match status" value="1"/>
</dbReference>
<dbReference type="Proteomes" id="UP000326979">
    <property type="component" value="Unassembled WGS sequence"/>
</dbReference>
<evidence type="ECO:0000256" key="1">
    <source>
        <dbReference type="SAM" id="Phobius"/>
    </source>
</evidence>
<sequence>MRAWVKPVSIGLAAAVIVLGYGLLLWKGPWWFDSSHLRQKNLQPADGVVITGFRTTLVALGAGVIAGLGLYYTHRSHKHTERLFEQSEKLFEHTREKDREQAQLTREGQVTDRYVEAIKLLSSDNMTVRIGGIFSLERIAKDSNDDRSTVVELLTAHIRENTRDDPRSPRDSHVTADVQAAITVLGRRSVALSDARLDFYHCGLTDAHLRGDFRDSMFYYSNLTGAGFSGAQLDGAGLSFCTAERAAFTRCTARGANFVNAVYRKSWFLAADLANCDFYGCDLSESDFGRRYAEDGNPPMPPAILTNARFTRAKLSGTNLRGVDLSTVRGLEQDQLAEAITDENTVLPLRWGGGEDEY</sequence>
<dbReference type="AlphaFoldDB" id="A0A5N8W424"/>
<keyword evidence="1" id="KW-1133">Transmembrane helix</keyword>
<dbReference type="PANTHER" id="PTHR14136:SF17">
    <property type="entry name" value="BTB_POZ DOMAIN-CONTAINING PROTEIN KCTD9"/>
    <property type="match status" value="1"/>
</dbReference>